<name>A0ACC2WVK7_9TREE</name>
<dbReference type="EMBL" id="JASBWV010000043">
    <property type="protein sequence ID" value="KAJ9115543.1"/>
    <property type="molecule type" value="Genomic_DNA"/>
</dbReference>
<accession>A0ACC2WVK7</accession>
<evidence type="ECO:0000313" key="2">
    <source>
        <dbReference type="Proteomes" id="UP001234202"/>
    </source>
</evidence>
<reference evidence="1" key="1">
    <citation type="submission" date="2023-04" db="EMBL/GenBank/DDBJ databases">
        <title>Draft Genome sequencing of Naganishia species isolated from polar environments using Oxford Nanopore Technology.</title>
        <authorList>
            <person name="Leo P."/>
            <person name="Venkateswaran K."/>
        </authorList>
    </citation>
    <scope>NUCLEOTIDE SEQUENCE</scope>
    <source>
        <strain evidence="1">DBVPG 5303</strain>
    </source>
</reference>
<sequence>MSGPEPGKKRRHNVGKACENCRRRRVKCDGLQPECGTCKVYKDECCWDAREDLRKPISRQQVEALQTRIADLEKMLKDHGLDPGHSAGTLGTVVETEGGDVIASNAGGGVNGVDNTVAKTQSDSDLRLNSDRTDEDSAEWLENSSQNHLVENETGDFQVYGPTSAFRHLSLSNNSGNVTSPTAEPESHGPGFRKYLPTEVRLTEEEHEVALDRFFRYYASWGQRTHPLLFREDMHLALYSPAPAPKTPHYSPMLHNAILAIALCYSDTPYLQLSETRRVFAAEAKKYIEQEGTSPTVATVQGLAHLASYHSTAAEHNLGWLYIGMALRCALALGLNIDNAPMVKSGKLTEIQARERNVTYWTTFVQEGVWAPYIGRPVNWPEYTTPLPTVDEHLDNTIWNTDFVPDRIVNQSIKPQPTYISSAFVETVKLMEIGARIMKTLYGLRADLATLASTGVISEISWAWLSILLHRPFYRTLAKMPGNAGKQPLQEGYNAYLAIKHCDRAALHIVNLLQTWHRLHDLRFTPPTALQCCFVAGTTHLLAFVSNKTPKRKADALNRAKDCIRLMSYMAKSWPAGQQKQRLLENLLTEYGAMADKTAQSEVKQELPIESSQHPSQFDPLGPFAQQPVDHQTRLNEAHTQIADWPPVQPSATATSLYNIFESASYGSQPDYLSSHMDPLFSASSLAQMQYAQTSGTRQSMQGEHSALPIQRDPQFAQTAANQYSQPISGHPFQQQASDPNLDRLCWSGLDLGNHGNTYTNEIFDVSPDVMQPPGVLFDPNMQSNQPQLDLNLTNPSSQALLQLFMQSDYEFSRW</sequence>
<evidence type="ECO:0000313" key="1">
    <source>
        <dbReference type="EMBL" id="KAJ9115543.1"/>
    </source>
</evidence>
<keyword evidence="2" id="KW-1185">Reference proteome</keyword>
<organism evidence="1 2">
    <name type="scientific">Naganishia onofrii</name>
    <dbReference type="NCBI Taxonomy" id="1851511"/>
    <lineage>
        <taxon>Eukaryota</taxon>
        <taxon>Fungi</taxon>
        <taxon>Dikarya</taxon>
        <taxon>Basidiomycota</taxon>
        <taxon>Agaricomycotina</taxon>
        <taxon>Tremellomycetes</taxon>
        <taxon>Filobasidiales</taxon>
        <taxon>Filobasidiaceae</taxon>
        <taxon>Naganishia</taxon>
    </lineage>
</organism>
<dbReference type="Proteomes" id="UP001234202">
    <property type="component" value="Unassembled WGS sequence"/>
</dbReference>
<proteinExistence type="predicted"/>
<gene>
    <name evidence="1" type="ORF">QFC24_006953</name>
</gene>
<comment type="caution">
    <text evidence="1">The sequence shown here is derived from an EMBL/GenBank/DDBJ whole genome shotgun (WGS) entry which is preliminary data.</text>
</comment>
<protein>
    <submittedName>
        <fullName evidence="1">Uncharacterized protein</fullName>
    </submittedName>
</protein>